<keyword evidence="3" id="KW-1185">Reference proteome</keyword>
<comment type="caution">
    <text evidence="2">The sequence shown here is derived from an EMBL/GenBank/DDBJ whole genome shotgun (WGS) entry which is preliminary data.</text>
</comment>
<reference evidence="2 3" key="1">
    <citation type="submission" date="2019-03" db="EMBL/GenBank/DDBJ databases">
        <title>First draft genome of Liparis tanakae, snailfish: a comprehensive survey of snailfish specific genes.</title>
        <authorList>
            <person name="Kim W."/>
            <person name="Song I."/>
            <person name="Jeong J.-H."/>
            <person name="Kim D."/>
            <person name="Kim S."/>
            <person name="Ryu S."/>
            <person name="Song J.Y."/>
            <person name="Lee S.K."/>
        </authorList>
    </citation>
    <scope>NUCLEOTIDE SEQUENCE [LARGE SCALE GENOMIC DNA]</scope>
    <source>
        <tissue evidence="2">Muscle</tissue>
    </source>
</reference>
<dbReference type="Proteomes" id="UP000314294">
    <property type="component" value="Unassembled WGS sequence"/>
</dbReference>
<organism evidence="2 3">
    <name type="scientific">Liparis tanakae</name>
    <name type="common">Tanaka's snailfish</name>
    <dbReference type="NCBI Taxonomy" id="230148"/>
    <lineage>
        <taxon>Eukaryota</taxon>
        <taxon>Metazoa</taxon>
        <taxon>Chordata</taxon>
        <taxon>Craniata</taxon>
        <taxon>Vertebrata</taxon>
        <taxon>Euteleostomi</taxon>
        <taxon>Actinopterygii</taxon>
        <taxon>Neopterygii</taxon>
        <taxon>Teleostei</taxon>
        <taxon>Neoteleostei</taxon>
        <taxon>Acanthomorphata</taxon>
        <taxon>Eupercaria</taxon>
        <taxon>Perciformes</taxon>
        <taxon>Cottioidei</taxon>
        <taxon>Cottales</taxon>
        <taxon>Liparidae</taxon>
        <taxon>Liparis</taxon>
    </lineage>
</organism>
<dbReference type="AlphaFoldDB" id="A0A4Z2HMI0"/>
<feature type="region of interest" description="Disordered" evidence="1">
    <location>
        <begin position="28"/>
        <end position="51"/>
    </location>
</feature>
<accession>A0A4Z2HMI0</accession>
<sequence length="104" mass="10732">MRSGGLQSGCWAQWVSAHKALFVPWLQGSQDASHPPATGHDDSARHPAPSVVVRPRPVSAQRLADPLTVSVAASALGTADPLVVQHGVKGHGRFLSGASAALQV</sequence>
<proteinExistence type="predicted"/>
<gene>
    <name evidence="2" type="ORF">EYF80_022702</name>
</gene>
<dbReference type="EMBL" id="SRLO01000210">
    <property type="protein sequence ID" value="TNN67056.1"/>
    <property type="molecule type" value="Genomic_DNA"/>
</dbReference>
<evidence type="ECO:0000313" key="2">
    <source>
        <dbReference type="EMBL" id="TNN67056.1"/>
    </source>
</evidence>
<protein>
    <submittedName>
        <fullName evidence="2">Uncharacterized protein</fullName>
    </submittedName>
</protein>
<name>A0A4Z2HMI0_9TELE</name>
<evidence type="ECO:0000313" key="3">
    <source>
        <dbReference type="Proteomes" id="UP000314294"/>
    </source>
</evidence>
<evidence type="ECO:0000256" key="1">
    <source>
        <dbReference type="SAM" id="MobiDB-lite"/>
    </source>
</evidence>